<reference evidence="1" key="1">
    <citation type="submission" date="2020-04" db="EMBL/GenBank/DDBJ databases">
        <title>A chromosome-scale assembly and high-density genetic map of the yellow drum (Nibea albiflora) genome.</title>
        <authorList>
            <person name="Xu D."/>
            <person name="Zhang W."/>
            <person name="Chen R."/>
            <person name="Tan P."/>
            <person name="Wang L."/>
            <person name="Song H."/>
            <person name="Tian L."/>
            <person name="Zhu Q."/>
            <person name="Wang B."/>
        </authorList>
    </citation>
    <scope>NUCLEOTIDE SEQUENCE</scope>
    <source>
        <strain evidence="1">ZJHYS-2018</strain>
    </source>
</reference>
<comment type="caution">
    <text evidence="1">The sequence shown here is derived from an EMBL/GenBank/DDBJ whole genome shotgun (WGS) entry which is preliminary data.</text>
</comment>
<dbReference type="EMBL" id="CM024803">
    <property type="protein sequence ID" value="KAG8010866.1"/>
    <property type="molecule type" value="Genomic_DNA"/>
</dbReference>
<proteinExistence type="predicted"/>
<keyword evidence="2" id="KW-1185">Reference proteome</keyword>
<organism evidence="1 2">
    <name type="scientific">Nibea albiflora</name>
    <name type="common">Yellow drum</name>
    <name type="synonym">Corvina albiflora</name>
    <dbReference type="NCBI Taxonomy" id="240163"/>
    <lineage>
        <taxon>Eukaryota</taxon>
        <taxon>Metazoa</taxon>
        <taxon>Chordata</taxon>
        <taxon>Craniata</taxon>
        <taxon>Vertebrata</taxon>
        <taxon>Euteleostomi</taxon>
        <taxon>Actinopterygii</taxon>
        <taxon>Neopterygii</taxon>
        <taxon>Teleostei</taxon>
        <taxon>Neoteleostei</taxon>
        <taxon>Acanthomorphata</taxon>
        <taxon>Eupercaria</taxon>
        <taxon>Sciaenidae</taxon>
        <taxon>Nibea</taxon>
    </lineage>
</organism>
<gene>
    <name evidence="1" type="ORF">GBF38_010153</name>
</gene>
<name>A0ACB7FCU7_NIBAL</name>
<sequence length="178" mass="19830">MYSICADKVRDQLVKKVEHLAAKECNSFHRSRFPVSGLSDGKWHHVAISVSAKRLALYVDCSLLESVDWVYHGMGISTDGLLMVGGIIEAFETPFENILLSSNDLEDLLGNPEGESFLSFSRTGLFGENNCLLLLEDYAAHRRGAEDKNKNTLCDVDTKILIITALGTSFRRLYPDET</sequence>
<dbReference type="Proteomes" id="UP000805704">
    <property type="component" value="Chromosome 15"/>
</dbReference>
<protein>
    <submittedName>
        <fullName evidence="1">Uncharacterized protein</fullName>
    </submittedName>
</protein>
<accession>A0ACB7FCU7</accession>
<evidence type="ECO:0000313" key="1">
    <source>
        <dbReference type="EMBL" id="KAG8010866.1"/>
    </source>
</evidence>
<evidence type="ECO:0000313" key="2">
    <source>
        <dbReference type="Proteomes" id="UP000805704"/>
    </source>
</evidence>